<organism evidence="2 3">
    <name type="scientific">Olpidium bornovanus</name>
    <dbReference type="NCBI Taxonomy" id="278681"/>
    <lineage>
        <taxon>Eukaryota</taxon>
        <taxon>Fungi</taxon>
        <taxon>Fungi incertae sedis</taxon>
        <taxon>Olpidiomycota</taxon>
        <taxon>Olpidiomycotina</taxon>
        <taxon>Olpidiomycetes</taxon>
        <taxon>Olpidiales</taxon>
        <taxon>Olpidiaceae</taxon>
        <taxon>Olpidium</taxon>
    </lineage>
</organism>
<comment type="caution">
    <text evidence="2">The sequence shown here is derived from an EMBL/GenBank/DDBJ whole genome shotgun (WGS) entry which is preliminary data.</text>
</comment>
<feature type="region of interest" description="Disordered" evidence="1">
    <location>
        <begin position="243"/>
        <end position="270"/>
    </location>
</feature>
<dbReference type="Proteomes" id="UP000673691">
    <property type="component" value="Unassembled WGS sequence"/>
</dbReference>
<sequence length="416" mass="45237">MIPYLYMLSLCEGIVPRRDQLNDLCRIWHDDIRRILRELAFWGRRAARDGLEDGSATREGDPPRKVIGPDRSIGAGLPPLSNILLGSPEYALGVVDRWPASYCIELPATLDIAPTDLLGDWADSLPQPLRCSQPVPTTTSDSPDRVELIPQPTLAALPGLAPGISCRLETDPCFASVKLNPGGAASVVAATRIFTASNHPDTLLGFIDAYVELISFTDAYVGVKQWRKEQVLIHGMDSYEAGVSDRSSRPKTLHKQSLPGTMARRSGAPDHSDVDVQITWLLSLGARRQLDRHAGPNPPLEGPSVDVVAGNIADAIARKDSKASRTEAAREAAWFTLQELGVARCTGLRGGAEATSRNPAVVKVLGPLLATASAMRTGVDFYPQMVYYAGLIARIDRRMADELTGDMSRRRRNGRM</sequence>
<dbReference type="AlphaFoldDB" id="A0A8H7ZZP9"/>
<evidence type="ECO:0000256" key="1">
    <source>
        <dbReference type="SAM" id="MobiDB-lite"/>
    </source>
</evidence>
<evidence type="ECO:0000313" key="3">
    <source>
        <dbReference type="Proteomes" id="UP000673691"/>
    </source>
</evidence>
<feature type="compositionally biased region" description="Basic and acidic residues" evidence="1">
    <location>
        <begin position="51"/>
        <end position="68"/>
    </location>
</feature>
<name>A0A8H7ZZP9_9FUNG</name>
<dbReference type="EMBL" id="JAEFCI010002343">
    <property type="protein sequence ID" value="KAG5462295.1"/>
    <property type="molecule type" value="Genomic_DNA"/>
</dbReference>
<gene>
    <name evidence="2" type="ORF">BJ554DRAFT_5401</name>
</gene>
<keyword evidence="3" id="KW-1185">Reference proteome</keyword>
<protein>
    <submittedName>
        <fullName evidence="2">Uncharacterized protein</fullName>
    </submittedName>
</protein>
<reference evidence="2 3" key="1">
    <citation type="journal article" name="Sci. Rep.">
        <title>Genome-scale phylogenetic analyses confirm Olpidium as the closest living zoosporic fungus to the non-flagellated, terrestrial fungi.</title>
        <authorList>
            <person name="Chang Y."/>
            <person name="Rochon D."/>
            <person name="Sekimoto S."/>
            <person name="Wang Y."/>
            <person name="Chovatia M."/>
            <person name="Sandor L."/>
            <person name="Salamov A."/>
            <person name="Grigoriev I.V."/>
            <person name="Stajich J.E."/>
            <person name="Spatafora J.W."/>
        </authorList>
    </citation>
    <scope>NUCLEOTIDE SEQUENCE [LARGE SCALE GENOMIC DNA]</scope>
    <source>
        <strain evidence="2">S191</strain>
    </source>
</reference>
<evidence type="ECO:0000313" key="2">
    <source>
        <dbReference type="EMBL" id="KAG5462295.1"/>
    </source>
</evidence>
<feature type="region of interest" description="Disordered" evidence="1">
    <location>
        <begin position="51"/>
        <end position="71"/>
    </location>
</feature>
<proteinExistence type="predicted"/>
<accession>A0A8H7ZZP9</accession>